<sequence length="267" mass="29565">MDIMMGQPFAVCERGGRLNNEDSVYPQPEVSSPKQRLFIVCDGVGGSEKGEIASALACESLQTYFSSFLQGNPTEEFINQAVKYTESRFDDFVSSNPSAKGMATTMALLYVGTNGMTLAHIGDSRIYQFRKGQILHETVDHSLVNSLVKLGRIKPEEVSSHPQKNVILKAISGTENPVQAEVTLITNVTPGDYFFMCSDGVMECFDDKALSGLFEKNISSDVLKTEVLEACNNISRDNFSFFIIPVNNVQETVSIKHFILSFFYSFI</sequence>
<dbReference type="InterPro" id="IPR036457">
    <property type="entry name" value="PPM-type-like_dom_sf"/>
</dbReference>
<dbReference type="RefSeq" id="WP_079683142.1">
    <property type="nucleotide sequence ID" value="NZ_FUYQ01000009.1"/>
</dbReference>
<dbReference type="InterPro" id="IPR001932">
    <property type="entry name" value="PPM-type_phosphatase-like_dom"/>
</dbReference>
<organism evidence="2 3">
    <name type="scientific">Parabacteroides chartae</name>
    <dbReference type="NCBI Taxonomy" id="1037355"/>
    <lineage>
        <taxon>Bacteria</taxon>
        <taxon>Pseudomonadati</taxon>
        <taxon>Bacteroidota</taxon>
        <taxon>Bacteroidia</taxon>
        <taxon>Bacteroidales</taxon>
        <taxon>Tannerellaceae</taxon>
        <taxon>Parabacteroides</taxon>
    </lineage>
</organism>
<evidence type="ECO:0000313" key="2">
    <source>
        <dbReference type="EMBL" id="SKB52223.1"/>
    </source>
</evidence>
<keyword evidence="3" id="KW-1185">Reference proteome</keyword>
<dbReference type="SMART" id="SM00332">
    <property type="entry name" value="PP2Cc"/>
    <property type="match status" value="1"/>
</dbReference>
<reference evidence="3" key="1">
    <citation type="submission" date="2017-02" db="EMBL/GenBank/DDBJ databases">
        <authorList>
            <person name="Varghese N."/>
            <person name="Submissions S."/>
        </authorList>
    </citation>
    <scope>NUCLEOTIDE SEQUENCE [LARGE SCALE GENOMIC DNA]</scope>
    <source>
        <strain evidence="3">DSM 24967</strain>
    </source>
</reference>
<dbReference type="CDD" id="cd00143">
    <property type="entry name" value="PP2Cc"/>
    <property type="match status" value="1"/>
</dbReference>
<dbReference type="Pfam" id="PF13672">
    <property type="entry name" value="PP2C_2"/>
    <property type="match status" value="1"/>
</dbReference>
<proteinExistence type="predicted"/>
<protein>
    <submittedName>
        <fullName evidence="2">Protein phosphatase</fullName>
    </submittedName>
</protein>
<dbReference type="Proteomes" id="UP000190852">
    <property type="component" value="Unassembled WGS sequence"/>
</dbReference>
<dbReference type="Gene3D" id="3.60.40.10">
    <property type="entry name" value="PPM-type phosphatase domain"/>
    <property type="match status" value="1"/>
</dbReference>
<evidence type="ECO:0000313" key="3">
    <source>
        <dbReference type="Proteomes" id="UP000190852"/>
    </source>
</evidence>
<dbReference type="SMART" id="SM00331">
    <property type="entry name" value="PP2C_SIG"/>
    <property type="match status" value="1"/>
</dbReference>
<name>A0A1T5BYZ0_9BACT</name>
<gene>
    <name evidence="2" type="ORF">SAMN05660349_01573</name>
</gene>
<feature type="domain" description="PPM-type phosphatase" evidence="1">
    <location>
        <begin position="8"/>
        <end position="246"/>
    </location>
</feature>
<dbReference type="SUPFAM" id="SSF81606">
    <property type="entry name" value="PP2C-like"/>
    <property type="match status" value="1"/>
</dbReference>
<evidence type="ECO:0000259" key="1">
    <source>
        <dbReference type="PROSITE" id="PS51746"/>
    </source>
</evidence>
<accession>A0A1T5BYZ0</accession>
<dbReference type="PROSITE" id="PS51746">
    <property type="entry name" value="PPM_2"/>
    <property type="match status" value="1"/>
</dbReference>
<dbReference type="AlphaFoldDB" id="A0A1T5BYZ0"/>
<dbReference type="EMBL" id="FUYQ01000009">
    <property type="protein sequence ID" value="SKB52223.1"/>
    <property type="molecule type" value="Genomic_DNA"/>
</dbReference>